<sequence length="78" mass="9098">MVIRENVLLNNHSLQSMPCLKTFQILAESCIFKWNGYIYLKKVDNLNPCNSDEKWSNLIKARRKLNTMKIIIIGLTSQ</sequence>
<proteinExistence type="predicted"/>
<comment type="caution">
    <text evidence="1">The sequence shown here is derived from an EMBL/GenBank/DDBJ whole genome shotgun (WGS) entry which is preliminary data.</text>
</comment>
<reference evidence="2" key="1">
    <citation type="journal article" date="2017" name="Proc. Natl. Acad. Sci. U.S.A.">
        <title>Simulation of Deepwater Horizon oil plume reveals substrate specialization within a complex community of hydrocarbon degraders.</title>
        <authorList>
            <person name="Hu P."/>
            <person name="Dubinsky E.A."/>
            <person name="Probst A.J."/>
            <person name="Wang J."/>
            <person name="Sieber C.M.K."/>
            <person name="Tom L.M."/>
            <person name="Gardinali P."/>
            <person name="Banfield J.F."/>
            <person name="Atlas R.M."/>
            <person name="Andersen G.L."/>
        </authorList>
    </citation>
    <scope>NUCLEOTIDE SEQUENCE [LARGE SCALE GENOMIC DNA]</scope>
</reference>
<protein>
    <submittedName>
        <fullName evidence="1">Uncharacterized protein</fullName>
    </submittedName>
</protein>
<name>A0A1Y5E2X2_COLPS</name>
<gene>
    <name evidence="1" type="ORF">A9Q75_15515</name>
</gene>
<organism evidence="1 2">
    <name type="scientific">Colwellia psychrerythraea</name>
    <name type="common">Vibrio psychroerythus</name>
    <dbReference type="NCBI Taxonomy" id="28229"/>
    <lineage>
        <taxon>Bacteria</taxon>
        <taxon>Pseudomonadati</taxon>
        <taxon>Pseudomonadota</taxon>
        <taxon>Gammaproteobacteria</taxon>
        <taxon>Alteromonadales</taxon>
        <taxon>Colwelliaceae</taxon>
        <taxon>Colwellia</taxon>
    </lineage>
</organism>
<accession>A0A1Y5E2X2</accession>
<dbReference type="AlphaFoldDB" id="A0A1Y5E2X2"/>
<dbReference type="Proteomes" id="UP000243053">
    <property type="component" value="Unassembled WGS sequence"/>
</dbReference>
<evidence type="ECO:0000313" key="1">
    <source>
        <dbReference type="EMBL" id="OUR77131.1"/>
    </source>
</evidence>
<dbReference type="EMBL" id="MAAF01000091">
    <property type="protein sequence ID" value="OUR77131.1"/>
    <property type="molecule type" value="Genomic_DNA"/>
</dbReference>
<evidence type="ECO:0000313" key="2">
    <source>
        <dbReference type="Proteomes" id="UP000243053"/>
    </source>
</evidence>